<organism evidence="1 2">
    <name type="scientific">Rhizocola hellebori</name>
    <dbReference type="NCBI Taxonomy" id="1392758"/>
    <lineage>
        <taxon>Bacteria</taxon>
        <taxon>Bacillati</taxon>
        <taxon>Actinomycetota</taxon>
        <taxon>Actinomycetes</taxon>
        <taxon>Micromonosporales</taxon>
        <taxon>Micromonosporaceae</taxon>
        <taxon>Rhizocola</taxon>
    </lineage>
</organism>
<dbReference type="RefSeq" id="WP_203912216.1">
    <property type="nucleotide sequence ID" value="NZ_BONY01000050.1"/>
</dbReference>
<protein>
    <submittedName>
        <fullName evidence="1">Uncharacterized protein</fullName>
    </submittedName>
</protein>
<dbReference type="EMBL" id="BONY01000050">
    <property type="protein sequence ID" value="GIH08458.1"/>
    <property type="molecule type" value="Genomic_DNA"/>
</dbReference>
<sequence length="140" mass="15721">MALQFVDRTEVRSIDQLSEVQREQLRLSGVAYDGQDLPAQARLAEGSVDEGPSFLGFCEHWRIVDGDRYAFDAWMYMVDSGTFFRAGTTEQVAEIIQFGLECDDPQLRLQLGAAMVQAQQLPKADSSYQEFAAHLDHEDG</sequence>
<name>A0A8J3VJY5_9ACTN</name>
<evidence type="ECO:0000313" key="1">
    <source>
        <dbReference type="EMBL" id="GIH08458.1"/>
    </source>
</evidence>
<accession>A0A8J3VJY5</accession>
<comment type="caution">
    <text evidence="1">The sequence shown here is derived from an EMBL/GenBank/DDBJ whole genome shotgun (WGS) entry which is preliminary data.</text>
</comment>
<gene>
    <name evidence="1" type="ORF">Rhe02_65250</name>
</gene>
<dbReference type="AlphaFoldDB" id="A0A8J3VJY5"/>
<reference evidence="1" key="1">
    <citation type="submission" date="2021-01" db="EMBL/GenBank/DDBJ databases">
        <title>Whole genome shotgun sequence of Rhizocola hellebori NBRC 109834.</title>
        <authorList>
            <person name="Komaki H."/>
            <person name="Tamura T."/>
        </authorList>
    </citation>
    <scope>NUCLEOTIDE SEQUENCE</scope>
    <source>
        <strain evidence="1">NBRC 109834</strain>
    </source>
</reference>
<keyword evidence="2" id="KW-1185">Reference proteome</keyword>
<dbReference type="Proteomes" id="UP000612899">
    <property type="component" value="Unassembled WGS sequence"/>
</dbReference>
<evidence type="ECO:0000313" key="2">
    <source>
        <dbReference type="Proteomes" id="UP000612899"/>
    </source>
</evidence>
<proteinExistence type="predicted"/>